<gene>
    <name evidence="2" type="primary">txxe 329</name>
    <name evidence="2" type="ORF">TXXE_04275</name>
</gene>
<evidence type="ECO:0000313" key="2">
    <source>
        <dbReference type="EMBL" id="CAG5080596.1"/>
    </source>
</evidence>
<dbReference type="Pfam" id="PF10027">
    <property type="entry name" value="DUF2269"/>
    <property type="match status" value="1"/>
</dbReference>
<sequence length="152" mass="16341">MTLLLFLHIAGAVLLTGNIVTAAFWHWHAQRTGSAEVIHFSAKTVMKADLAFTLPGILLIVGSGAAMAERSGYGGAFNWLTLSLLLFGLTGLIWLAVLLPLQRSMIRLSAEALGTGTLPRAYSRALVNWYVFGTAAVLLPIAVLYLMVAKPF</sequence>
<feature type="transmembrane region" description="Helical" evidence="1">
    <location>
        <begin position="127"/>
        <end position="148"/>
    </location>
</feature>
<feature type="transmembrane region" description="Helical" evidence="1">
    <location>
        <begin position="48"/>
        <end position="67"/>
    </location>
</feature>
<feature type="transmembrane region" description="Helical" evidence="1">
    <location>
        <begin position="79"/>
        <end position="99"/>
    </location>
</feature>
<dbReference type="EMBL" id="CAJRAY010000019">
    <property type="protein sequence ID" value="CAG5080596.1"/>
    <property type="molecule type" value="Genomic_DNA"/>
</dbReference>
<keyword evidence="1" id="KW-0812">Transmembrane</keyword>
<comment type="caution">
    <text evidence="2">The sequence shown here is derived from an EMBL/GenBank/DDBJ whole genome shotgun (WGS) entry which is preliminary data.</text>
</comment>
<name>A0ABN7RLN4_THEXY</name>
<evidence type="ECO:0008006" key="4">
    <source>
        <dbReference type="Google" id="ProtNLM"/>
    </source>
</evidence>
<feature type="transmembrane region" description="Helical" evidence="1">
    <location>
        <begin position="6"/>
        <end position="27"/>
    </location>
</feature>
<keyword evidence="3" id="KW-1185">Reference proteome</keyword>
<dbReference type="RefSeq" id="WP_213483622.1">
    <property type="nucleotide sequence ID" value="NZ_CAJRAY010000019.1"/>
</dbReference>
<keyword evidence="1" id="KW-0472">Membrane</keyword>
<evidence type="ECO:0000256" key="1">
    <source>
        <dbReference type="SAM" id="Phobius"/>
    </source>
</evidence>
<keyword evidence="1" id="KW-1133">Transmembrane helix</keyword>
<organism evidence="2 3">
    <name type="scientific">Thermobacillus xylanilyticus</name>
    <dbReference type="NCBI Taxonomy" id="76633"/>
    <lineage>
        <taxon>Bacteria</taxon>
        <taxon>Bacillati</taxon>
        <taxon>Bacillota</taxon>
        <taxon>Bacilli</taxon>
        <taxon>Bacillales</taxon>
        <taxon>Paenibacillaceae</taxon>
        <taxon>Thermobacillus</taxon>
    </lineage>
</organism>
<proteinExistence type="predicted"/>
<evidence type="ECO:0000313" key="3">
    <source>
        <dbReference type="Proteomes" id="UP000681526"/>
    </source>
</evidence>
<reference evidence="2 3" key="1">
    <citation type="submission" date="2021-04" db="EMBL/GenBank/DDBJ databases">
        <authorList>
            <person name="Rakotoarivonina H."/>
        </authorList>
    </citation>
    <scope>NUCLEOTIDE SEQUENCE [LARGE SCALE GENOMIC DNA]</scope>
    <source>
        <strain evidence="2 3">XE</strain>
    </source>
</reference>
<dbReference type="InterPro" id="IPR018729">
    <property type="entry name" value="DUF2269_transmembrane"/>
</dbReference>
<accession>A0ABN7RLN4</accession>
<dbReference type="Proteomes" id="UP000681526">
    <property type="component" value="Unassembled WGS sequence"/>
</dbReference>
<protein>
    <recommendedName>
        <fullName evidence="4">DUF2269 domain-containing protein</fullName>
    </recommendedName>
</protein>